<organism evidence="1 2">
    <name type="scientific">Solea senegalensis</name>
    <name type="common">Senegalese sole</name>
    <dbReference type="NCBI Taxonomy" id="28829"/>
    <lineage>
        <taxon>Eukaryota</taxon>
        <taxon>Metazoa</taxon>
        <taxon>Chordata</taxon>
        <taxon>Craniata</taxon>
        <taxon>Vertebrata</taxon>
        <taxon>Euteleostomi</taxon>
        <taxon>Actinopterygii</taxon>
        <taxon>Neopterygii</taxon>
        <taxon>Teleostei</taxon>
        <taxon>Neoteleostei</taxon>
        <taxon>Acanthomorphata</taxon>
        <taxon>Carangaria</taxon>
        <taxon>Pleuronectiformes</taxon>
        <taxon>Pleuronectoidei</taxon>
        <taxon>Soleidae</taxon>
        <taxon>Solea</taxon>
    </lineage>
</organism>
<keyword evidence="2" id="KW-1185">Reference proteome</keyword>
<reference evidence="1 2" key="1">
    <citation type="journal article" date="2021" name="Sci. Rep.">
        <title>Chromosome anchoring in Senegalese sole (Solea senegalensis) reveals sex-associated markers and genome rearrangements in flatfish.</title>
        <authorList>
            <person name="Guerrero-Cozar I."/>
            <person name="Gomez-Garrido J."/>
            <person name="Berbel C."/>
            <person name="Martinez-Blanch J.F."/>
            <person name="Alioto T."/>
            <person name="Claros M.G."/>
            <person name="Gagnaire P.A."/>
            <person name="Manchado M."/>
        </authorList>
    </citation>
    <scope>NUCLEOTIDE SEQUENCE [LARGE SCALE GENOMIC DNA]</scope>
    <source>
        <strain evidence="1">Sse05_10M</strain>
    </source>
</reference>
<dbReference type="EMBL" id="JAGKHQ010000004">
    <property type="protein sequence ID" value="KAG7517406.1"/>
    <property type="molecule type" value="Genomic_DNA"/>
</dbReference>
<accession>A0AAV6SI28</accession>
<sequence>MSESTQLYIELKALFDSDFTESEVYLSTFFKSASNLDKKLLLICSHKAFIC</sequence>
<gene>
    <name evidence="1" type="ORF">JOB18_006788</name>
</gene>
<proteinExistence type="predicted"/>
<dbReference type="Proteomes" id="UP000693946">
    <property type="component" value="Linkage Group LG12"/>
</dbReference>
<comment type="caution">
    <text evidence="1">The sequence shown here is derived from an EMBL/GenBank/DDBJ whole genome shotgun (WGS) entry which is preliminary data.</text>
</comment>
<dbReference type="AlphaFoldDB" id="A0AAV6SI28"/>
<name>A0AAV6SI28_SOLSE</name>
<protein>
    <submittedName>
        <fullName evidence="1">Uncharacterized protein</fullName>
    </submittedName>
</protein>
<evidence type="ECO:0000313" key="1">
    <source>
        <dbReference type="EMBL" id="KAG7517406.1"/>
    </source>
</evidence>
<feature type="non-terminal residue" evidence="1">
    <location>
        <position position="51"/>
    </location>
</feature>
<evidence type="ECO:0000313" key="2">
    <source>
        <dbReference type="Proteomes" id="UP000693946"/>
    </source>
</evidence>